<dbReference type="Gene3D" id="3.40.1580.10">
    <property type="entry name" value="SMI1/KNR4-like"/>
    <property type="match status" value="1"/>
</dbReference>
<dbReference type="SUPFAM" id="SSF160631">
    <property type="entry name" value="SMI1/KNR4-like"/>
    <property type="match status" value="1"/>
</dbReference>
<dbReference type="Proteomes" id="UP000179441">
    <property type="component" value="Unassembled WGS sequence"/>
</dbReference>
<comment type="caution">
    <text evidence="1">The sequence shown here is derived from an EMBL/GenBank/DDBJ whole genome shotgun (WGS) entry which is preliminary data.</text>
</comment>
<proteinExistence type="predicted"/>
<reference evidence="1 2" key="1">
    <citation type="submission" date="2016-10" db="EMBL/GenBank/DDBJ databases">
        <title>Evaluation of Human, Veterinary and Environmental Mycobacterium chelonae Isolates by Core Genome Phylogenomic Analysis, Targeted Gene Comparison, and Anti-microbial Susceptibility Patterns: A Tale of Mistaken Identities.</title>
        <authorList>
            <person name="Fogelson S.B."/>
            <person name="Camus A.C."/>
            <person name="Lorenz W."/>
            <person name="Vasireddy R."/>
            <person name="Vasireddy S."/>
            <person name="Smith T."/>
            <person name="Brown-Elliott B.A."/>
            <person name="Wallace R.J.Jr."/>
            <person name="Hasan N.A."/>
            <person name="Reischl U."/>
            <person name="Sanchez S."/>
        </authorList>
    </citation>
    <scope>NUCLEOTIDE SEQUENCE [LARGE SCALE GENOMIC DNA]</scope>
    <source>
        <strain evidence="1 2">15518</strain>
    </source>
</reference>
<gene>
    <name evidence="1" type="ORF">BKG84_17435</name>
</gene>
<keyword evidence="2" id="KW-1185">Reference proteome</keyword>
<dbReference type="RefSeq" id="WP_070950694.1">
    <property type="nucleotide sequence ID" value="NZ_CP050145.1"/>
</dbReference>
<protein>
    <recommendedName>
        <fullName evidence="3">SMI1/KNR4 family protein</fullName>
    </recommendedName>
</protein>
<name>A0A1S1MD14_MYCCH</name>
<evidence type="ECO:0000313" key="1">
    <source>
        <dbReference type="EMBL" id="OHU79905.1"/>
    </source>
</evidence>
<evidence type="ECO:0000313" key="2">
    <source>
        <dbReference type="Proteomes" id="UP000179441"/>
    </source>
</evidence>
<accession>A0A1S1MD14</accession>
<dbReference type="EMBL" id="MLIS01000001">
    <property type="protein sequence ID" value="OHU79905.1"/>
    <property type="molecule type" value="Genomic_DNA"/>
</dbReference>
<dbReference type="InterPro" id="IPR037883">
    <property type="entry name" value="Knr4/Smi1-like_sf"/>
</dbReference>
<sequence>MSDEPQSHEVRALVEGYLHAINTSDTEGLKKLSIGPALEELSPNYKGVPGKQPYWRHLMIRTEKDNPCHIKTFKVLAHGPEHIVVEVYTEFADQREKTYYLPGTWVRYDVASVRGRWKIELIRDFDDHNFHWRKQGTLFLRVPESCGFRALGETAPHALNNNGSLQVTFDLGSVIAAGRPAMLPGELGFAYTVPVLSNGKKPLPLSALNEAALKEYPHLTYRRGYLEAEIDTVEEAMGWPVPELWRQYLTSTTILQNGCLDTDDYIDIYAPAQIVSLTQACADGGAHNPGYLHVAAAGGGDIAIDTRNPNGPTYLMYASEGWEYLQVQTNTLNEFIDQLESRTFKLRFDET</sequence>
<evidence type="ECO:0008006" key="3">
    <source>
        <dbReference type="Google" id="ProtNLM"/>
    </source>
</evidence>
<organism evidence="1 2">
    <name type="scientific">Mycobacteroides chelonae</name>
    <name type="common">Mycobacterium chelonae</name>
    <dbReference type="NCBI Taxonomy" id="1774"/>
    <lineage>
        <taxon>Bacteria</taxon>
        <taxon>Bacillati</taxon>
        <taxon>Actinomycetota</taxon>
        <taxon>Actinomycetes</taxon>
        <taxon>Mycobacteriales</taxon>
        <taxon>Mycobacteriaceae</taxon>
        <taxon>Mycobacteroides</taxon>
    </lineage>
</organism>
<dbReference type="AlphaFoldDB" id="A0A1S1MD14"/>